<evidence type="ECO:0000313" key="4">
    <source>
        <dbReference type="EnsemblPlants" id="Kaladp0093s0001.1.v1.1"/>
    </source>
</evidence>
<evidence type="ECO:0000256" key="3">
    <source>
        <dbReference type="ARBA" id="ARBA00023315"/>
    </source>
</evidence>
<keyword evidence="5" id="KW-1185">Reference proteome</keyword>
<dbReference type="InterPro" id="IPR023213">
    <property type="entry name" value="CAT-like_dom_sf"/>
</dbReference>
<dbReference type="EnsemblPlants" id="Kaladp0093s0001.1.v1.1">
    <property type="protein sequence ID" value="Kaladp0093s0001.1.v1.1"/>
    <property type="gene ID" value="Kaladp0093s0001.v1.1"/>
</dbReference>
<dbReference type="Gramene" id="Kaladp0093s0001.1.v1.1">
    <property type="protein sequence ID" value="Kaladp0093s0001.1.v1.1"/>
    <property type="gene ID" value="Kaladp0093s0001.v1.1"/>
</dbReference>
<evidence type="ECO:0000313" key="5">
    <source>
        <dbReference type="Proteomes" id="UP000594263"/>
    </source>
</evidence>
<proteinExistence type="inferred from homology"/>
<name>A0A7N0V090_KALFE</name>
<dbReference type="PANTHER" id="PTHR31623:SF110">
    <property type="entry name" value="VINORINE SYNTHASE-LIKE"/>
    <property type="match status" value="1"/>
</dbReference>
<organism evidence="4 5">
    <name type="scientific">Kalanchoe fedtschenkoi</name>
    <name type="common">Lavender scallops</name>
    <name type="synonym">South American air plant</name>
    <dbReference type="NCBI Taxonomy" id="63787"/>
    <lineage>
        <taxon>Eukaryota</taxon>
        <taxon>Viridiplantae</taxon>
        <taxon>Streptophyta</taxon>
        <taxon>Embryophyta</taxon>
        <taxon>Tracheophyta</taxon>
        <taxon>Spermatophyta</taxon>
        <taxon>Magnoliopsida</taxon>
        <taxon>eudicotyledons</taxon>
        <taxon>Gunneridae</taxon>
        <taxon>Pentapetalae</taxon>
        <taxon>Saxifragales</taxon>
        <taxon>Crassulaceae</taxon>
        <taxon>Kalanchoe</taxon>
    </lineage>
</organism>
<evidence type="ECO:0000256" key="2">
    <source>
        <dbReference type="ARBA" id="ARBA00022679"/>
    </source>
</evidence>
<accession>A0A7N0V090</accession>
<dbReference type="Proteomes" id="UP000594263">
    <property type="component" value="Unplaced"/>
</dbReference>
<evidence type="ECO:0000256" key="1">
    <source>
        <dbReference type="ARBA" id="ARBA00009861"/>
    </source>
</evidence>
<dbReference type="GO" id="GO:0016746">
    <property type="term" value="F:acyltransferase activity"/>
    <property type="evidence" value="ECO:0007669"/>
    <property type="project" value="UniProtKB-KW"/>
</dbReference>
<comment type="similarity">
    <text evidence="1">Belongs to the plant acyltransferase family.</text>
</comment>
<dbReference type="Pfam" id="PF02458">
    <property type="entry name" value="Transferase"/>
    <property type="match status" value="1"/>
</dbReference>
<dbReference type="AlphaFoldDB" id="A0A7N0V090"/>
<keyword evidence="2" id="KW-0808">Transferase</keyword>
<protein>
    <submittedName>
        <fullName evidence="4">Uncharacterized protein</fullName>
    </submittedName>
</protein>
<dbReference type="PANTHER" id="PTHR31623">
    <property type="entry name" value="F21J9.9"/>
    <property type="match status" value="1"/>
</dbReference>
<dbReference type="Gene3D" id="3.30.559.10">
    <property type="entry name" value="Chloramphenicol acetyltransferase-like domain"/>
    <property type="match status" value="2"/>
</dbReference>
<sequence length="304" mass="33540">MLESARVTNVQASTFECGGIAIACCLRHIYTDLNGVANFLKAWAAATFGDRSAVRAPNVTAPTLFPASPGETWIHDAVYAMRAPFAFAEEFARKRLFFNPDSVKKLQDEAVIDGEADRKPTRFESVSACLWRSFISASLINKRGDDSKPTVLFFPVNVRRREADLPLDEQSMGNIVLYNCAKQPDPELTTDSLSLSLLAQKIREGVRKVDSGVIARLRFEGSGALKLILDELSEELGGCGDMLLISSWCNFGLSDVNFGRGKPVWVVRVFCQFNVLASFLIKTTTPFGFFSILPFSLFTLANLT</sequence>
<reference evidence="4" key="1">
    <citation type="submission" date="2021-01" db="UniProtKB">
        <authorList>
            <consortium name="EnsemblPlants"/>
        </authorList>
    </citation>
    <scope>IDENTIFICATION</scope>
</reference>
<keyword evidence="3" id="KW-0012">Acyltransferase</keyword>